<dbReference type="PANTHER" id="PTHR30126">
    <property type="entry name" value="HTH-TYPE TRANSCRIPTIONAL REGULATOR"/>
    <property type="match status" value="1"/>
</dbReference>
<dbReference type="PROSITE" id="PS50931">
    <property type="entry name" value="HTH_LYSR"/>
    <property type="match status" value="1"/>
</dbReference>
<dbReference type="RefSeq" id="WP_166035095.1">
    <property type="nucleotide sequence ID" value="NZ_CP049887.1"/>
</dbReference>
<evidence type="ECO:0000256" key="3">
    <source>
        <dbReference type="ARBA" id="ARBA00023125"/>
    </source>
</evidence>
<evidence type="ECO:0000256" key="2">
    <source>
        <dbReference type="ARBA" id="ARBA00023015"/>
    </source>
</evidence>
<dbReference type="InterPro" id="IPR036390">
    <property type="entry name" value="WH_DNA-bd_sf"/>
</dbReference>
<dbReference type="Gene3D" id="1.10.10.10">
    <property type="entry name" value="Winged helix-like DNA-binding domain superfamily/Winged helix DNA-binding domain"/>
    <property type="match status" value="1"/>
</dbReference>
<dbReference type="GO" id="GO:0000976">
    <property type="term" value="F:transcription cis-regulatory region binding"/>
    <property type="evidence" value="ECO:0007669"/>
    <property type="project" value="TreeGrafter"/>
</dbReference>
<evidence type="ECO:0000313" key="7">
    <source>
        <dbReference type="Proteomes" id="UP000501747"/>
    </source>
</evidence>
<dbReference type="Gene3D" id="3.40.190.290">
    <property type="match status" value="1"/>
</dbReference>
<dbReference type="EMBL" id="CP049887">
    <property type="protein sequence ID" value="QIL48966.1"/>
    <property type="molecule type" value="Genomic_DNA"/>
</dbReference>
<dbReference type="KEGG" id="vhy:G7082_10840"/>
<keyword evidence="4" id="KW-0804">Transcription</keyword>
<dbReference type="InterPro" id="IPR000847">
    <property type="entry name" value="LysR_HTH_N"/>
</dbReference>
<dbReference type="Pfam" id="PF00126">
    <property type="entry name" value="HTH_1"/>
    <property type="match status" value="1"/>
</dbReference>
<evidence type="ECO:0000256" key="4">
    <source>
        <dbReference type="ARBA" id="ARBA00023163"/>
    </source>
</evidence>
<dbReference type="PANTHER" id="PTHR30126:SF39">
    <property type="entry name" value="HTH-TYPE TRANSCRIPTIONAL REGULATOR CYSL"/>
    <property type="match status" value="1"/>
</dbReference>
<evidence type="ECO:0000259" key="5">
    <source>
        <dbReference type="PROSITE" id="PS50931"/>
    </source>
</evidence>
<comment type="similarity">
    <text evidence="1">Belongs to the LysR transcriptional regulatory family.</text>
</comment>
<keyword evidence="2" id="KW-0805">Transcription regulation</keyword>
<feature type="domain" description="HTH lysR-type" evidence="5">
    <location>
        <begin position="1"/>
        <end position="58"/>
    </location>
</feature>
<dbReference type="GO" id="GO:0003700">
    <property type="term" value="F:DNA-binding transcription factor activity"/>
    <property type="evidence" value="ECO:0007669"/>
    <property type="project" value="InterPro"/>
</dbReference>
<sequence>MFKLLITFKKAYETRNFSKAAEILFISQPAVSNQIKQLEEELDCVLFRRKGKQEMAPTESADILYQRLLDLTDDWQETVKLVKTTEEAKKVCKISASNTFSIYYLPDLIKELMNQFPNVIFELDMKNSEEVLESLEKHQVDFGFIEKPIVTEGVTRTRIEKDELVIAGDLSSDLWLSREATSGVFHYMENYLSAENIKPERFYVKNNEMIVKLLESGIGKSLISKRAVTDKLSFETLGKGYFRYFYFLKKNDMADVELKKIAKAIELFYENKQ</sequence>
<keyword evidence="3" id="KW-0238">DNA-binding</keyword>
<organism evidence="6 7">
    <name type="scientific">Vagococcus hydrophili</name>
    <dbReference type="NCBI Taxonomy" id="2714947"/>
    <lineage>
        <taxon>Bacteria</taxon>
        <taxon>Bacillati</taxon>
        <taxon>Bacillota</taxon>
        <taxon>Bacilli</taxon>
        <taxon>Lactobacillales</taxon>
        <taxon>Enterococcaceae</taxon>
        <taxon>Vagococcus</taxon>
    </lineage>
</organism>
<dbReference type="AlphaFoldDB" id="A0A6G8AVE0"/>
<evidence type="ECO:0000313" key="6">
    <source>
        <dbReference type="EMBL" id="QIL48966.1"/>
    </source>
</evidence>
<name>A0A6G8AVE0_9ENTE</name>
<reference evidence="6 7" key="1">
    <citation type="submission" date="2020-03" db="EMBL/GenBank/DDBJ databases">
        <title>Vagococcus sp. nov., isolated from beetles.</title>
        <authorList>
            <person name="Hyun D.-W."/>
            <person name="Bae J.-W."/>
        </authorList>
    </citation>
    <scope>NUCLEOTIDE SEQUENCE [LARGE SCALE GENOMIC DNA]</scope>
    <source>
        <strain evidence="6 7">HDW17B</strain>
    </source>
</reference>
<dbReference type="InterPro" id="IPR005119">
    <property type="entry name" value="LysR_subst-bd"/>
</dbReference>
<keyword evidence="7" id="KW-1185">Reference proteome</keyword>
<gene>
    <name evidence="6" type="ORF">G7082_10840</name>
</gene>
<accession>A0A6G8AVE0</accession>
<dbReference type="InterPro" id="IPR036388">
    <property type="entry name" value="WH-like_DNA-bd_sf"/>
</dbReference>
<dbReference type="Pfam" id="PF03466">
    <property type="entry name" value="LysR_substrate"/>
    <property type="match status" value="1"/>
</dbReference>
<protein>
    <submittedName>
        <fullName evidence="6">LysR family transcriptional regulator</fullName>
    </submittedName>
</protein>
<evidence type="ECO:0000256" key="1">
    <source>
        <dbReference type="ARBA" id="ARBA00009437"/>
    </source>
</evidence>
<dbReference type="PRINTS" id="PR00039">
    <property type="entry name" value="HTHLYSR"/>
</dbReference>
<proteinExistence type="inferred from homology"/>
<dbReference type="Proteomes" id="UP000501747">
    <property type="component" value="Chromosome"/>
</dbReference>
<dbReference type="SUPFAM" id="SSF46785">
    <property type="entry name" value="Winged helix' DNA-binding domain"/>
    <property type="match status" value="1"/>
</dbReference>
<dbReference type="SUPFAM" id="SSF53850">
    <property type="entry name" value="Periplasmic binding protein-like II"/>
    <property type="match status" value="1"/>
</dbReference>